<keyword evidence="4" id="KW-0560">Oxidoreductase</keyword>
<dbReference type="InterPro" id="IPR016156">
    <property type="entry name" value="FAD/NAD-linked_Rdtase_dimer_sf"/>
</dbReference>
<protein>
    <submittedName>
        <fullName evidence="7">FAD-dependent oxidoreductase</fullName>
    </submittedName>
</protein>
<evidence type="ECO:0000256" key="1">
    <source>
        <dbReference type="ARBA" id="ARBA00001974"/>
    </source>
</evidence>
<dbReference type="PANTHER" id="PTHR43557">
    <property type="entry name" value="APOPTOSIS-INDUCING FACTOR 1"/>
    <property type="match status" value="1"/>
</dbReference>
<dbReference type="InterPro" id="IPR028202">
    <property type="entry name" value="Reductase_C"/>
</dbReference>
<name>A0A972VWF7_9GAMM</name>
<keyword evidence="3" id="KW-0274">FAD</keyword>
<dbReference type="PRINTS" id="PR00368">
    <property type="entry name" value="FADPNR"/>
</dbReference>
<dbReference type="GO" id="GO:0016651">
    <property type="term" value="F:oxidoreductase activity, acting on NAD(P)H"/>
    <property type="evidence" value="ECO:0007669"/>
    <property type="project" value="TreeGrafter"/>
</dbReference>
<comment type="cofactor">
    <cofactor evidence="1">
        <name>FAD</name>
        <dbReference type="ChEBI" id="CHEBI:57692"/>
    </cofactor>
</comment>
<sequence length="400" mass="43233">MSAMVIVGAGQGAGQAAASFRQEGYEGEIIILGDEAFPPYQRPPLSKQYLSGELPLERVFVRPEKFYVDRNIDLRTNTRVAKIDTSSKTVTTADGDTIAYEKLMIATGSRPRKLSIQGSDLPGIHYLRTISDVDGISAAMKTAKKVVIVGGGYIGLEVASVAVTNGLDVTVLEMEQRILQRVTTPEMSAFYHQLHTGRGLKILTNTAVSGFSGDGHVQQVLCGDSSIDADLVIVGIGIIANVELAQEAGIDCDNGILVDDHCQTSVPDVYAIGDCTNHPNPILGRRLRLESVPNALEQARVATANMCGKDKVYASVPWFWSDQYELKLQMVGFSSDGDTQVIRGDMSKNEFAVFYLKAGAVVAVDAVNSPREFMVCKQLYGKPVDVVKLADPETDLKTLV</sequence>
<proteinExistence type="predicted"/>
<dbReference type="SUPFAM" id="SSF55424">
    <property type="entry name" value="FAD/NAD-linked reductases, dimerisation (C-terminal) domain"/>
    <property type="match status" value="1"/>
</dbReference>
<feature type="domain" description="Reductase C-terminal" evidence="6">
    <location>
        <begin position="318"/>
        <end position="399"/>
    </location>
</feature>
<evidence type="ECO:0000256" key="4">
    <source>
        <dbReference type="ARBA" id="ARBA00023002"/>
    </source>
</evidence>
<reference evidence="7" key="1">
    <citation type="submission" date="2020-05" db="EMBL/GenBank/DDBJ databases">
        <title>Sulfur intermediates as new biogeochemical hubs in an aquatic model microbial ecosystem.</title>
        <authorList>
            <person name="Vigneron A."/>
        </authorList>
    </citation>
    <scope>NUCLEOTIDE SEQUENCE</scope>
    <source>
        <strain evidence="7">Bin.250</strain>
    </source>
</reference>
<dbReference type="PANTHER" id="PTHR43557:SF2">
    <property type="entry name" value="RIESKE DOMAIN-CONTAINING PROTEIN-RELATED"/>
    <property type="match status" value="1"/>
</dbReference>
<dbReference type="InterPro" id="IPR050446">
    <property type="entry name" value="FAD-oxidoreductase/Apoptosis"/>
</dbReference>
<dbReference type="Gene3D" id="3.50.50.60">
    <property type="entry name" value="FAD/NAD(P)-binding domain"/>
    <property type="match status" value="2"/>
</dbReference>
<organism evidence="7 8">
    <name type="scientific">SAR86 cluster bacterium</name>
    <dbReference type="NCBI Taxonomy" id="2030880"/>
    <lineage>
        <taxon>Bacteria</taxon>
        <taxon>Pseudomonadati</taxon>
        <taxon>Pseudomonadota</taxon>
        <taxon>Gammaproteobacteria</taxon>
        <taxon>SAR86 cluster</taxon>
    </lineage>
</organism>
<accession>A0A972VWF7</accession>
<evidence type="ECO:0000259" key="6">
    <source>
        <dbReference type="Pfam" id="PF14759"/>
    </source>
</evidence>
<keyword evidence="2" id="KW-0285">Flavoprotein</keyword>
<feature type="domain" description="FAD/NAD(P)-binding" evidence="5">
    <location>
        <begin position="4"/>
        <end position="299"/>
    </location>
</feature>
<dbReference type="Gene3D" id="3.30.390.30">
    <property type="match status" value="1"/>
</dbReference>
<evidence type="ECO:0000259" key="5">
    <source>
        <dbReference type="Pfam" id="PF07992"/>
    </source>
</evidence>
<evidence type="ECO:0000313" key="8">
    <source>
        <dbReference type="Proteomes" id="UP000754644"/>
    </source>
</evidence>
<dbReference type="PRINTS" id="PR00411">
    <property type="entry name" value="PNDRDTASEI"/>
</dbReference>
<dbReference type="Pfam" id="PF14759">
    <property type="entry name" value="Reductase_C"/>
    <property type="match status" value="1"/>
</dbReference>
<dbReference type="SUPFAM" id="SSF51905">
    <property type="entry name" value="FAD/NAD(P)-binding domain"/>
    <property type="match status" value="2"/>
</dbReference>
<dbReference type="GO" id="GO:0005737">
    <property type="term" value="C:cytoplasm"/>
    <property type="evidence" value="ECO:0007669"/>
    <property type="project" value="TreeGrafter"/>
</dbReference>
<gene>
    <name evidence="7" type="ORF">HQ497_09250</name>
</gene>
<dbReference type="Pfam" id="PF07992">
    <property type="entry name" value="Pyr_redox_2"/>
    <property type="match status" value="1"/>
</dbReference>
<dbReference type="InterPro" id="IPR023753">
    <property type="entry name" value="FAD/NAD-binding_dom"/>
</dbReference>
<evidence type="ECO:0000256" key="3">
    <source>
        <dbReference type="ARBA" id="ARBA00022827"/>
    </source>
</evidence>
<dbReference type="AlphaFoldDB" id="A0A972VWF7"/>
<comment type="caution">
    <text evidence="7">The sequence shown here is derived from an EMBL/GenBank/DDBJ whole genome shotgun (WGS) entry which is preliminary data.</text>
</comment>
<dbReference type="InterPro" id="IPR036188">
    <property type="entry name" value="FAD/NAD-bd_sf"/>
</dbReference>
<dbReference type="EMBL" id="JABMOJ010000344">
    <property type="protein sequence ID" value="NQV65538.1"/>
    <property type="molecule type" value="Genomic_DNA"/>
</dbReference>
<evidence type="ECO:0000256" key="2">
    <source>
        <dbReference type="ARBA" id="ARBA00022630"/>
    </source>
</evidence>
<dbReference type="Proteomes" id="UP000754644">
    <property type="component" value="Unassembled WGS sequence"/>
</dbReference>
<evidence type="ECO:0000313" key="7">
    <source>
        <dbReference type="EMBL" id="NQV65538.1"/>
    </source>
</evidence>